<keyword evidence="3" id="KW-1185">Reference proteome</keyword>
<name>A0A2N8PHL3_STRNR</name>
<dbReference type="RefSeq" id="WP_102923103.1">
    <property type="nucleotide sequence ID" value="NZ_LJSN01000002.1"/>
</dbReference>
<dbReference type="SUPFAM" id="SSF51905">
    <property type="entry name" value="FAD/NAD(P)-binding domain"/>
    <property type="match status" value="2"/>
</dbReference>
<sequence length="513" mass="56903">MTSPRRAKVAIVGGGACGIMACAALVREAAATGRTSLDVHVVEKQASLGDGVAYATPYDWHLLNMQAATMSATPDDPDDFITWLRQQHPVAGPPNDDLLHAYLPRHRFAAYLRHRFAETVRAAEHAGVRIEVHHTEVLDCHAWGDRLTLECADGIQLPAIDRMVLCLGDLPGPTFRELTGHPRYYSDPWNLNDDIPQAAAVGILGTGLTAIDALAHLHHTGHHGPIHCFSRTRPFPTVQPPALTPYRLRHLTPDRLKQLTEGGARQLSLPQVANLFLHELQDASNGTLGVAQLLHRTRTHDNLATEIEDAMAHRTRWYEALDATSQFAPYLWQAMHPKAKADFLTRHHGLWATWRHPMPLPNARRIHHMHRTGQLQWHSGMETVTPDHLGSFQVHCHPEGRHHTRHVDYLINATGTCYHPWLTTSPLLAALLGRGALAAHPLGGIDVDFHTLQAHAPNKQADQRLYYIGPLTRGVHFYTNAIETNLANATRMAMHLLHALPTSSSGRTTPAAR</sequence>
<dbReference type="PROSITE" id="PS51257">
    <property type="entry name" value="PROKAR_LIPOPROTEIN"/>
    <property type="match status" value="1"/>
</dbReference>
<dbReference type="AlphaFoldDB" id="A0A2N8PHL3"/>
<evidence type="ECO:0000313" key="3">
    <source>
        <dbReference type="Proteomes" id="UP000236047"/>
    </source>
</evidence>
<dbReference type="PANTHER" id="PTHR40254">
    <property type="entry name" value="BLR0577 PROTEIN"/>
    <property type="match status" value="1"/>
</dbReference>
<dbReference type="Pfam" id="PF13454">
    <property type="entry name" value="NAD_binding_9"/>
    <property type="match status" value="1"/>
</dbReference>
<dbReference type="Proteomes" id="UP000236047">
    <property type="component" value="Unassembled WGS sequence"/>
</dbReference>
<evidence type="ECO:0000313" key="2">
    <source>
        <dbReference type="EMBL" id="PNE40535.1"/>
    </source>
</evidence>
<accession>A0A2N8PHL3</accession>
<dbReference type="InterPro" id="IPR038732">
    <property type="entry name" value="HpyO/CreE_NAD-binding"/>
</dbReference>
<dbReference type="InterPro" id="IPR052189">
    <property type="entry name" value="L-asp_N-monooxygenase_NS-form"/>
</dbReference>
<gene>
    <name evidence="2" type="ORF">AOB60_06380</name>
</gene>
<dbReference type="Gene3D" id="3.50.50.60">
    <property type="entry name" value="FAD/NAD(P)-binding domain"/>
    <property type="match status" value="1"/>
</dbReference>
<proteinExistence type="predicted"/>
<dbReference type="InterPro" id="IPR036188">
    <property type="entry name" value="FAD/NAD-bd_sf"/>
</dbReference>
<dbReference type="PANTHER" id="PTHR40254:SF1">
    <property type="entry name" value="BLR0577 PROTEIN"/>
    <property type="match status" value="1"/>
</dbReference>
<feature type="domain" description="FAD-dependent urate hydroxylase HpyO/Asp monooxygenase CreE-like FAD/NAD(P)-binding" evidence="1">
    <location>
        <begin position="10"/>
        <end position="169"/>
    </location>
</feature>
<protein>
    <recommendedName>
        <fullName evidence="1">FAD-dependent urate hydroxylase HpyO/Asp monooxygenase CreE-like FAD/NAD(P)-binding domain-containing protein</fullName>
    </recommendedName>
</protein>
<evidence type="ECO:0000259" key="1">
    <source>
        <dbReference type="Pfam" id="PF13454"/>
    </source>
</evidence>
<comment type="caution">
    <text evidence="2">The sequence shown here is derived from an EMBL/GenBank/DDBJ whole genome shotgun (WGS) entry which is preliminary data.</text>
</comment>
<organism evidence="2 3">
    <name type="scientific">Streptomyces noursei</name>
    <name type="common">Streptomyces albulus</name>
    <dbReference type="NCBI Taxonomy" id="1971"/>
    <lineage>
        <taxon>Bacteria</taxon>
        <taxon>Bacillati</taxon>
        <taxon>Actinomycetota</taxon>
        <taxon>Actinomycetes</taxon>
        <taxon>Kitasatosporales</taxon>
        <taxon>Streptomycetaceae</taxon>
        <taxon>Streptomyces</taxon>
    </lineage>
</organism>
<reference evidence="3" key="1">
    <citation type="submission" date="2015-09" db="EMBL/GenBank/DDBJ databases">
        <authorList>
            <person name="Graham D.E."/>
            <person name="Mahan K.M."/>
            <person name="Klingeman D.M."/>
            <person name="Fida T."/>
            <person name="Giannone R.J."/>
            <person name="Hettich R.L."/>
            <person name="Parry R.J."/>
            <person name="Spain J.C."/>
        </authorList>
    </citation>
    <scope>NUCLEOTIDE SEQUENCE [LARGE SCALE GENOMIC DNA]</scope>
    <source>
        <strain evidence="3">JCM 4701</strain>
    </source>
</reference>
<dbReference type="EMBL" id="LJSN01000002">
    <property type="protein sequence ID" value="PNE40535.1"/>
    <property type="molecule type" value="Genomic_DNA"/>
</dbReference>